<dbReference type="EC" id="2.7.13.3" evidence="2"/>
<proteinExistence type="predicted"/>
<dbReference type="InterPro" id="IPR036890">
    <property type="entry name" value="HATPase_C_sf"/>
</dbReference>
<evidence type="ECO:0000256" key="4">
    <source>
        <dbReference type="SAM" id="Coils"/>
    </source>
</evidence>
<dbReference type="PROSITE" id="PS51257">
    <property type="entry name" value="PROKAR_LIPOPROTEIN"/>
    <property type="match status" value="1"/>
</dbReference>
<dbReference type="InterPro" id="IPR015943">
    <property type="entry name" value="WD40/YVTN_repeat-like_dom_sf"/>
</dbReference>
<keyword evidence="4" id="KW-0175">Coiled coil</keyword>
<dbReference type="Pfam" id="PF02518">
    <property type="entry name" value="HATPase_c"/>
    <property type="match status" value="1"/>
</dbReference>
<dbReference type="InterPro" id="IPR005467">
    <property type="entry name" value="His_kinase_dom"/>
</dbReference>
<dbReference type="PRINTS" id="PR00344">
    <property type="entry name" value="BCTRLSENSOR"/>
</dbReference>
<dbReference type="CDD" id="cd00082">
    <property type="entry name" value="HisKA"/>
    <property type="match status" value="1"/>
</dbReference>
<dbReference type="Pfam" id="PF00512">
    <property type="entry name" value="HisKA"/>
    <property type="match status" value="1"/>
</dbReference>
<gene>
    <name evidence="7" type="ORF">ACFOSV_06585</name>
</gene>
<evidence type="ECO:0000256" key="1">
    <source>
        <dbReference type="ARBA" id="ARBA00000085"/>
    </source>
</evidence>
<keyword evidence="5" id="KW-0812">Transmembrane</keyword>
<keyword evidence="5" id="KW-1133">Transmembrane helix</keyword>
<comment type="catalytic activity">
    <reaction evidence="1">
        <text>ATP + protein L-histidine = ADP + protein N-phospho-L-histidine.</text>
        <dbReference type="EC" id="2.7.13.3"/>
    </reaction>
</comment>
<sequence length="1253" mass="137794">MMHRNFFSGIFGLTLLIVASCGSRDNTNLNESTPVLLEPKVTLMADLPDSLSPRIIQLTDVPPAPTIRIPLGSSRAYTLYAGTEDEQRIVLEPPLSTPLPVLTNSVGEQVLGKDGKPILLGTGGLAQFRTYTTEDGLAQDAVNCSLIDSRGHLWFGTNDGGVSRFDGNTFTNYTSAQGLAGNSVLSIIEDSRGNIWFGTLGNGVSKFDGKVFTNYSTEDGRLTNGIYDLIEDSFGAIWIGTLGGGLVKLENEEFTTFSEADGLPSDNIIALLEDEDGFLWIGTFGGGLSRFDGNTFVNFGPKDALPGDRIRSLFQDSSGLIWMGVMGEGLATYDGKDFVLYDQEDGLAGLVVRDLIENKFGEIWAVTNEGASMFKDGKFTTYRRAQGLPEDNLQSVVEDRNGKLWFSTEGGGVSRFDGAGFTTFSTRQGLGENLVLSIAEDDLGVLWFGTVEGGVSRFDGNKFTVYNVEQGLAATNVNSIFEDSSGFLWLGTGGGGVSRYNGNLVPEGQATFTNFSTDQGLAGNDVYSILEDRSGKIWFGTDEGGLSIFDGKSFTNLNTSHGLAGDVILGLEEDHLGNIWIAAIDGGLSMYDGQKIISFTPEQGLVDHEVSKVKRDSQDNLWVATQHGLSFISKMRLEKFLNGTLEESLFENFTSEDGLPNDKVLQIAEMQNGKIAIGTGRGISIINPPAPGSSSLDSLAGLEIFNSQFGFPAKDLTDGQNALFVDSSGLLWAGTGSTKTALVSFDYSSLLRNDTKPEVSIKGIQINEASISWNNLEAVRNADGSTRPASNAELAEEVIAFGRSLSDRERREMLNQFDKIRFDSISPFFALPQNLTLPFKNNQVNFDFATNELAFPDLVEYRYFLQGYDQDWSPVIKKSNATFGNIQEGDYTFNVMARYIGVAEGDAGEWSDPISFSFTVLPPWYRTWWAYLIYAGLFISLFYPFSQYQKRQVIKKEQEKARERELEQAREIEKAYTELEASHENLKATQSQLIQSEKMASLGELTAGIAHEIQNPLNFVNNFSEVSKELMEEMEEELEKGEKDDIFAIAKDIKENLERISSHGRRADSIVKAMLQHSRTGSGNKELTDINALADECLRLSYHAIRSKDSEFRTEYELELDPNLPKTVVIPQDIGKVFLNITSNAFYAANEEDKARKDENYKPLVKVKTRKSGQGIEILVVDNGTGVPEDIKEKIFQPFFTTKPTGKGTGLGLSLSYDIIKAHGGQLKIKSREELEQEKETGTVFSIILPLTN</sequence>
<dbReference type="SMART" id="SM00388">
    <property type="entry name" value="HisKA"/>
    <property type="match status" value="1"/>
</dbReference>
<feature type="transmembrane region" description="Helical" evidence="5">
    <location>
        <begin position="928"/>
        <end position="946"/>
    </location>
</feature>
<feature type="domain" description="Histidine kinase" evidence="6">
    <location>
        <begin position="1008"/>
        <end position="1253"/>
    </location>
</feature>
<dbReference type="Gene3D" id="2.60.40.10">
    <property type="entry name" value="Immunoglobulins"/>
    <property type="match status" value="1"/>
</dbReference>
<dbReference type="Gene3D" id="3.30.565.10">
    <property type="entry name" value="Histidine kinase-like ATPase, C-terminal domain"/>
    <property type="match status" value="1"/>
</dbReference>
<feature type="coiled-coil region" evidence="4">
    <location>
        <begin position="955"/>
        <end position="992"/>
    </location>
</feature>
<dbReference type="InterPro" id="IPR013783">
    <property type="entry name" value="Ig-like_fold"/>
</dbReference>
<dbReference type="Gene3D" id="1.10.287.130">
    <property type="match status" value="1"/>
</dbReference>
<dbReference type="Pfam" id="PF07494">
    <property type="entry name" value="Reg_prop"/>
    <property type="match status" value="8"/>
</dbReference>
<keyword evidence="8" id="KW-1185">Reference proteome</keyword>
<organism evidence="7 8">
    <name type="scientific">Algoriphagus namhaensis</name>
    <dbReference type="NCBI Taxonomy" id="915353"/>
    <lineage>
        <taxon>Bacteria</taxon>
        <taxon>Pseudomonadati</taxon>
        <taxon>Bacteroidota</taxon>
        <taxon>Cytophagia</taxon>
        <taxon>Cytophagales</taxon>
        <taxon>Cyclobacteriaceae</taxon>
        <taxon>Algoriphagus</taxon>
    </lineage>
</organism>
<dbReference type="InterPro" id="IPR003661">
    <property type="entry name" value="HisK_dim/P_dom"/>
</dbReference>
<keyword evidence="5" id="KW-0472">Membrane</keyword>
<protein>
    <recommendedName>
        <fullName evidence="2">histidine kinase</fullName>
        <ecNumber evidence="2">2.7.13.3</ecNumber>
    </recommendedName>
</protein>
<dbReference type="SMART" id="SM00387">
    <property type="entry name" value="HATPase_c"/>
    <property type="match status" value="1"/>
</dbReference>
<dbReference type="RefSeq" id="WP_377904629.1">
    <property type="nucleotide sequence ID" value="NZ_JBHRZS010000006.1"/>
</dbReference>
<comment type="caution">
    <text evidence="7">The sequence shown here is derived from an EMBL/GenBank/DDBJ whole genome shotgun (WGS) entry which is preliminary data.</text>
</comment>
<evidence type="ECO:0000313" key="7">
    <source>
        <dbReference type="EMBL" id="MFC3879834.1"/>
    </source>
</evidence>
<evidence type="ECO:0000256" key="2">
    <source>
        <dbReference type="ARBA" id="ARBA00012438"/>
    </source>
</evidence>
<reference evidence="8" key="1">
    <citation type="journal article" date="2019" name="Int. J. Syst. Evol. Microbiol.">
        <title>The Global Catalogue of Microorganisms (GCM) 10K type strain sequencing project: providing services to taxonomists for standard genome sequencing and annotation.</title>
        <authorList>
            <consortium name="The Broad Institute Genomics Platform"/>
            <consortium name="The Broad Institute Genome Sequencing Center for Infectious Disease"/>
            <person name="Wu L."/>
            <person name="Ma J."/>
        </authorList>
    </citation>
    <scope>NUCLEOTIDE SEQUENCE [LARGE SCALE GENOMIC DNA]</scope>
    <source>
        <strain evidence="8">CCUG 60523</strain>
    </source>
</reference>
<dbReference type="PANTHER" id="PTHR43547">
    <property type="entry name" value="TWO-COMPONENT HISTIDINE KINASE"/>
    <property type="match status" value="1"/>
</dbReference>
<dbReference type="SUPFAM" id="SSF47384">
    <property type="entry name" value="Homodimeric domain of signal transducing histidine kinase"/>
    <property type="match status" value="1"/>
</dbReference>
<keyword evidence="3" id="KW-0597">Phosphoprotein</keyword>
<name>A0ABV8ARC0_9BACT</name>
<dbReference type="Gene3D" id="2.130.10.10">
    <property type="entry name" value="YVTN repeat-like/Quinoprotein amine dehydrogenase"/>
    <property type="match status" value="5"/>
</dbReference>
<dbReference type="InterPro" id="IPR011123">
    <property type="entry name" value="Y_Y_Y"/>
</dbReference>
<evidence type="ECO:0000256" key="3">
    <source>
        <dbReference type="ARBA" id="ARBA00022553"/>
    </source>
</evidence>
<evidence type="ECO:0000256" key="5">
    <source>
        <dbReference type="SAM" id="Phobius"/>
    </source>
</evidence>
<evidence type="ECO:0000313" key="8">
    <source>
        <dbReference type="Proteomes" id="UP001595805"/>
    </source>
</evidence>
<dbReference type="SUPFAM" id="SSF63829">
    <property type="entry name" value="Calcium-dependent phosphotriesterase"/>
    <property type="match status" value="3"/>
</dbReference>
<dbReference type="InterPro" id="IPR011110">
    <property type="entry name" value="Reg_prop"/>
</dbReference>
<evidence type="ECO:0000259" key="6">
    <source>
        <dbReference type="PROSITE" id="PS50109"/>
    </source>
</evidence>
<dbReference type="PROSITE" id="PS50109">
    <property type="entry name" value="HIS_KIN"/>
    <property type="match status" value="1"/>
</dbReference>
<dbReference type="InterPro" id="IPR036097">
    <property type="entry name" value="HisK_dim/P_sf"/>
</dbReference>
<dbReference type="Pfam" id="PF07495">
    <property type="entry name" value="Y_Y_Y"/>
    <property type="match status" value="1"/>
</dbReference>
<accession>A0ABV8ARC0</accession>
<dbReference type="EMBL" id="JBHRZS010000006">
    <property type="protein sequence ID" value="MFC3879834.1"/>
    <property type="molecule type" value="Genomic_DNA"/>
</dbReference>
<dbReference type="Proteomes" id="UP001595805">
    <property type="component" value="Unassembled WGS sequence"/>
</dbReference>
<dbReference type="InterPro" id="IPR003594">
    <property type="entry name" value="HATPase_dom"/>
</dbReference>
<dbReference type="InterPro" id="IPR004358">
    <property type="entry name" value="Sig_transdc_His_kin-like_C"/>
</dbReference>
<dbReference type="PANTHER" id="PTHR43547:SF2">
    <property type="entry name" value="HYBRID SIGNAL TRANSDUCTION HISTIDINE KINASE C"/>
    <property type="match status" value="1"/>
</dbReference>
<dbReference type="SUPFAM" id="SSF55874">
    <property type="entry name" value="ATPase domain of HSP90 chaperone/DNA topoisomerase II/histidine kinase"/>
    <property type="match status" value="1"/>
</dbReference>